<dbReference type="GO" id="GO:0016787">
    <property type="term" value="F:hydrolase activity"/>
    <property type="evidence" value="ECO:0007669"/>
    <property type="project" value="UniProtKB-KW"/>
</dbReference>
<accession>A0A077WUB9</accession>
<sequence length="318" mass="35156">MPVQLEPFLEKFVKERPEFDITQHPPQVTRELERLDLSKLDIPAVLEEEKVIPTRAGGNVSLTITRPIGSENETLPVILFLHGGGWVIGSNNTHSPIRCELTTRAHAVVVFVNYSLSPEVRFPVAIEECYDALEWIVKNGASIKADPSTLAVAGDSAGGNLSTVMCLLAKQRGLKDAIKLAILIYPVTDANFETGSYNEFHEGYYLTRKAMKWFWDQYLPDEQERRKNILACPLHATLDELSGLPRTLVITAEADVLRDEGEAYARKLMAAGVPVVTTRYIGMIHGVYNIGTLSPLASSAIDQMVGELKAVWAGKNKL</sequence>
<name>A0A077WUB9_9FUNG</name>
<gene>
    <name evidence="4" type="ORF">LRAMOSA02943</name>
</gene>
<dbReference type="PANTHER" id="PTHR48081:SF8">
    <property type="entry name" value="ALPHA_BETA HYDROLASE FOLD-3 DOMAIN-CONTAINING PROTEIN-RELATED"/>
    <property type="match status" value="1"/>
</dbReference>
<dbReference type="ESTHER" id="9fung-a0a077wub9">
    <property type="family name" value="Hormone-sensitive_lipase_like"/>
</dbReference>
<evidence type="ECO:0000259" key="3">
    <source>
        <dbReference type="Pfam" id="PF07859"/>
    </source>
</evidence>
<feature type="domain" description="Alpha/beta hydrolase fold-3" evidence="3">
    <location>
        <begin position="78"/>
        <end position="288"/>
    </location>
</feature>
<keyword evidence="2" id="KW-0378">Hydrolase</keyword>
<dbReference type="PANTHER" id="PTHR48081">
    <property type="entry name" value="AB HYDROLASE SUPERFAMILY PROTEIN C4A8.06C"/>
    <property type="match status" value="1"/>
</dbReference>
<dbReference type="EMBL" id="LK023335">
    <property type="protein sequence ID" value="CDS10267.1"/>
    <property type="molecule type" value="Genomic_DNA"/>
</dbReference>
<dbReference type="InterPro" id="IPR002168">
    <property type="entry name" value="Lipase_GDXG_HIS_AS"/>
</dbReference>
<dbReference type="Gene3D" id="3.40.50.1820">
    <property type="entry name" value="alpha/beta hydrolase"/>
    <property type="match status" value="1"/>
</dbReference>
<organism evidence="4">
    <name type="scientific">Lichtheimia ramosa</name>
    <dbReference type="NCBI Taxonomy" id="688394"/>
    <lineage>
        <taxon>Eukaryota</taxon>
        <taxon>Fungi</taxon>
        <taxon>Fungi incertae sedis</taxon>
        <taxon>Mucoromycota</taxon>
        <taxon>Mucoromycotina</taxon>
        <taxon>Mucoromycetes</taxon>
        <taxon>Mucorales</taxon>
        <taxon>Lichtheimiaceae</taxon>
        <taxon>Lichtheimia</taxon>
    </lineage>
</organism>
<evidence type="ECO:0000313" key="4">
    <source>
        <dbReference type="EMBL" id="CDS10267.1"/>
    </source>
</evidence>
<dbReference type="SMR" id="A0A077WUB9"/>
<dbReference type="AlphaFoldDB" id="A0A077WUB9"/>
<dbReference type="InterPro" id="IPR029058">
    <property type="entry name" value="AB_hydrolase_fold"/>
</dbReference>
<evidence type="ECO:0000256" key="1">
    <source>
        <dbReference type="ARBA" id="ARBA00010515"/>
    </source>
</evidence>
<dbReference type="OrthoDB" id="408631at2759"/>
<reference evidence="4" key="1">
    <citation type="journal article" date="2014" name="Genome Announc.">
        <title>De novo whole-genome sequence and genome annotation of Lichtheimia ramosa.</title>
        <authorList>
            <person name="Linde J."/>
            <person name="Schwartze V."/>
            <person name="Binder U."/>
            <person name="Lass-Florl C."/>
            <person name="Voigt K."/>
            <person name="Horn F."/>
        </authorList>
    </citation>
    <scope>NUCLEOTIDE SEQUENCE</scope>
    <source>
        <strain evidence="4">JMRC FSU:6197</strain>
    </source>
</reference>
<comment type="similarity">
    <text evidence="1">Belongs to the 'GDXG' lipolytic enzyme family.</text>
</comment>
<dbReference type="SUPFAM" id="SSF53474">
    <property type="entry name" value="alpha/beta-Hydrolases"/>
    <property type="match status" value="1"/>
</dbReference>
<dbReference type="PROSITE" id="PS01173">
    <property type="entry name" value="LIPASE_GDXG_HIS"/>
    <property type="match status" value="1"/>
</dbReference>
<proteinExistence type="inferred from homology"/>
<dbReference type="InterPro" id="IPR013094">
    <property type="entry name" value="AB_hydrolase_3"/>
</dbReference>
<dbReference type="InterPro" id="IPR050300">
    <property type="entry name" value="GDXG_lipolytic_enzyme"/>
</dbReference>
<protein>
    <recommendedName>
        <fullName evidence="3">Alpha/beta hydrolase fold-3 domain-containing protein</fullName>
    </recommendedName>
</protein>
<dbReference type="Pfam" id="PF07859">
    <property type="entry name" value="Abhydrolase_3"/>
    <property type="match status" value="1"/>
</dbReference>
<evidence type="ECO:0000256" key="2">
    <source>
        <dbReference type="ARBA" id="ARBA00022801"/>
    </source>
</evidence>